<dbReference type="Pfam" id="PF13673">
    <property type="entry name" value="Acetyltransf_10"/>
    <property type="match status" value="1"/>
</dbReference>
<evidence type="ECO:0000313" key="5">
    <source>
        <dbReference type="Proteomes" id="UP000273854"/>
    </source>
</evidence>
<proteinExistence type="predicted"/>
<dbReference type="InterPro" id="IPR016181">
    <property type="entry name" value="Acyl_CoA_acyltransferase"/>
</dbReference>
<gene>
    <name evidence="4" type="ORF">ALP40_01301</name>
</gene>
<dbReference type="PANTHER" id="PTHR43800">
    <property type="entry name" value="PEPTIDYL-LYSINE N-ACETYLTRANSFERASE YJAB"/>
    <property type="match status" value="1"/>
</dbReference>
<dbReference type="PANTHER" id="PTHR43800:SF1">
    <property type="entry name" value="PEPTIDYL-LYSINE N-ACETYLTRANSFERASE YJAB"/>
    <property type="match status" value="1"/>
</dbReference>
<dbReference type="PROSITE" id="PS51186">
    <property type="entry name" value="GNAT"/>
    <property type="match status" value="1"/>
</dbReference>
<sequence length="147" mass="17074">MELYFPDKKDHPRLADVWERSVRATHDFLPNAYITQLKGLLLKQYLDSVTLFCTRDARLDITGFAGVNRRKLDMLFIDPDHRGQGLGSRLLTHAISRFDIQELDVNEQNPQALGFYLKHGFKVVSRSEVDGLGNPYPMLRMRLDRRN</sequence>
<evidence type="ECO:0000256" key="2">
    <source>
        <dbReference type="ARBA" id="ARBA00023315"/>
    </source>
</evidence>
<comment type="caution">
    <text evidence="4">The sequence shown here is derived from an EMBL/GenBank/DDBJ whole genome shotgun (WGS) entry which is preliminary data.</text>
</comment>
<dbReference type="EMBL" id="RBTP01000022">
    <property type="protein sequence ID" value="RMT82753.1"/>
    <property type="molecule type" value="Genomic_DNA"/>
</dbReference>
<dbReference type="AlphaFoldDB" id="A0A3M5PFC0"/>
<keyword evidence="2" id="KW-0012">Acyltransferase</keyword>
<dbReference type="InterPro" id="IPR000182">
    <property type="entry name" value="GNAT_dom"/>
</dbReference>
<evidence type="ECO:0000256" key="1">
    <source>
        <dbReference type="ARBA" id="ARBA00022679"/>
    </source>
</evidence>
<dbReference type="Gene3D" id="3.40.630.30">
    <property type="match status" value="1"/>
</dbReference>
<reference evidence="4 5" key="1">
    <citation type="submission" date="2018-08" db="EMBL/GenBank/DDBJ databases">
        <title>Recombination of ecologically and evolutionarily significant loci maintains genetic cohesion in the Pseudomonas syringae species complex.</title>
        <authorList>
            <person name="Dillon M."/>
            <person name="Thakur S."/>
            <person name="Almeida R.N.D."/>
            <person name="Weir B.S."/>
            <person name="Guttman D.S."/>
        </authorList>
    </citation>
    <scope>NUCLEOTIDE SEQUENCE [LARGE SCALE GENOMIC DNA]</scope>
    <source>
        <strain evidence="4 5">ICMP 19473</strain>
    </source>
</reference>
<dbReference type="Proteomes" id="UP000273854">
    <property type="component" value="Unassembled WGS sequence"/>
</dbReference>
<dbReference type="CDD" id="cd04301">
    <property type="entry name" value="NAT_SF"/>
    <property type="match status" value="1"/>
</dbReference>
<organism evidence="4 5">
    <name type="scientific">Pseudomonas viridiflava</name>
    <name type="common">Phytomonas viridiflava</name>
    <dbReference type="NCBI Taxonomy" id="33069"/>
    <lineage>
        <taxon>Bacteria</taxon>
        <taxon>Pseudomonadati</taxon>
        <taxon>Pseudomonadota</taxon>
        <taxon>Gammaproteobacteria</taxon>
        <taxon>Pseudomonadales</taxon>
        <taxon>Pseudomonadaceae</taxon>
        <taxon>Pseudomonas</taxon>
    </lineage>
</organism>
<evidence type="ECO:0000259" key="3">
    <source>
        <dbReference type="PROSITE" id="PS51186"/>
    </source>
</evidence>
<dbReference type="RefSeq" id="WP_122207799.1">
    <property type="nucleotide sequence ID" value="NZ_JAAMQQ010000002.1"/>
</dbReference>
<protein>
    <submittedName>
        <fullName evidence="4">GNAT family acetyltransferase</fullName>
    </submittedName>
</protein>
<accession>A0A3M5PFC0</accession>
<keyword evidence="1 4" id="KW-0808">Transferase</keyword>
<dbReference type="GO" id="GO:0016747">
    <property type="term" value="F:acyltransferase activity, transferring groups other than amino-acyl groups"/>
    <property type="evidence" value="ECO:0007669"/>
    <property type="project" value="InterPro"/>
</dbReference>
<dbReference type="OrthoDB" id="9789605at2"/>
<feature type="domain" description="N-acetyltransferase" evidence="3">
    <location>
        <begin position="1"/>
        <end position="146"/>
    </location>
</feature>
<dbReference type="SUPFAM" id="SSF55729">
    <property type="entry name" value="Acyl-CoA N-acyltransferases (Nat)"/>
    <property type="match status" value="1"/>
</dbReference>
<name>A0A3M5PFC0_PSEVI</name>
<evidence type="ECO:0000313" key="4">
    <source>
        <dbReference type="EMBL" id="RMT82753.1"/>
    </source>
</evidence>